<evidence type="ECO:0000313" key="14">
    <source>
        <dbReference type="Proteomes" id="UP000238534"/>
    </source>
</evidence>
<dbReference type="EMBL" id="PCPP01000001">
    <property type="protein sequence ID" value="PRB85560.1"/>
    <property type="molecule type" value="Genomic_DNA"/>
</dbReference>
<dbReference type="Gene3D" id="1.10.3080.10">
    <property type="entry name" value="Clc chloride channel"/>
    <property type="match status" value="1"/>
</dbReference>
<keyword evidence="9" id="KW-0407">Ion channel</keyword>
<dbReference type="EMBL" id="PCPH01000002">
    <property type="protein sequence ID" value="PRB90719.1"/>
    <property type="molecule type" value="Genomic_DNA"/>
</dbReference>
<dbReference type="Proteomes" id="UP000238325">
    <property type="component" value="Unassembled WGS sequence"/>
</dbReference>
<organism evidence="11 14">
    <name type="scientific">Chryseobacterium culicis</name>
    <dbReference type="NCBI Taxonomy" id="680127"/>
    <lineage>
        <taxon>Bacteria</taxon>
        <taxon>Pseudomonadati</taxon>
        <taxon>Bacteroidota</taxon>
        <taxon>Flavobacteriia</taxon>
        <taxon>Flavobacteriales</taxon>
        <taxon>Weeksellaceae</taxon>
        <taxon>Chryseobacterium group</taxon>
        <taxon>Chryseobacterium</taxon>
    </lineage>
</organism>
<reference evidence="13 14" key="1">
    <citation type="submission" date="2017-09" db="EMBL/GenBank/DDBJ databases">
        <title>Genomic, metabolic, and phenotypic characteristics of bacterial isolates from the natural microbiome of the model nematode Caenorhabditis elegans.</title>
        <authorList>
            <person name="Zimmermann J."/>
            <person name="Obeng N."/>
            <person name="Yang W."/>
            <person name="Obeng O."/>
            <person name="Kissoyan K."/>
            <person name="Pees B."/>
            <person name="Dirksen P."/>
            <person name="Hoppner M."/>
            <person name="Franke A."/>
            <person name="Rosenstiel P."/>
            <person name="Leippe M."/>
            <person name="Dierking K."/>
            <person name="Kaleta C."/>
            <person name="Schulenburg H."/>
        </authorList>
    </citation>
    <scope>NUCLEOTIDE SEQUENCE [LARGE SCALE GENOMIC DNA]</scope>
    <source>
        <strain evidence="11 14">MYb25</strain>
        <strain evidence="12 13">MYb44</strain>
    </source>
</reference>
<dbReference type="GO" id="GO:0005254">
    <property type="term" value="F:chloride channel activity"/>
    <property type="evidence" value="ECO:0007669"/>
    <property type="project" value="UniProtKB-KW"/>
</dbReference>
<dbReference type="InterPro" id="IPR050368">
    <property type="entry name" value="ClC-type_chloride_channel"/>
</dbReference>
<keyword evidence="8" id="KW-0868">Chloride</keyword>
<dbReference type="CDD" id="cd01034">
    <property type="entry name" value="EriC_like"/>
    <property type="match status" value="1"/>
</dbReference>
<dbReference type="Proteomes" id="UP000238534">
    <property type="component" value="Unassembled WGS sequence"/>
</dbReference>
<feature type="transmembrane region" description="Helical" evidence="10">
    <location>
        <begin position="119"/>
        <end position="141"/>
    </location>
</feature>
<evidence type="ECO:0000256" key="8">
    <source>
        <dbReference type="ARBA" id="ARBA00023214"/>
    </source>
</evidence>
<dbReference type="AlphaFoldDB" id="A0A2S9CYM2"/>
<dbReference type="PANTHER" id="PTHR43427:SF6">
    <property type="entry name" value="CHLORIDE CHANNEL PROTEIN CLC-E"/>
    <property type="match status" value="1"/>
</dbReference>
<feature type="transmembrane region" description="Helical" evidence="10">
    <location>
        <begin position="246"/>
        <end position="266"/>
    </location>
</feature>
<dbReference type="Pfam" id="PF00654">
    <property type="entry name" value="Voltage_CLC"/>
    <property type="match status" value="1"/>
</dbReference>
<feature type="transmembrane region" description="Helical" evidence="10">
    <location>
        <begin position="65"/>
        <end position="85"/>
    </location>
</feature>
<keyword evidence="13" id="KW-1185">Reference proteome</keyword>
<keyword evidence="6 10" id="KW-0472">Membrane</keyword>
<dbReference type="InterPro" id="IPR014743">
    <property type="entry name" value="Cl-channel_core"/>
</dbReference>
<feature type="transmembrane region" description="Helical" evidence="10">
    <location>
        <begin position="32"/>
        <end position="53"/>
    </location>
</feature>
<evidence type="ECO:0000256" key="1">
    <source>
        <dbReference type="ARBA" id="ARBA00004141"/>
    </source>
</evidence>
<protein>
    <submittedName>
        <fullName evidence="11">Chloride channel protein</fullName>
    </submittedName>
</protein>
<sequence>MLKIFILIKKSLKNSFDNIRNEQLKHNLLQAIPFWIGSVITGFFAVMYAQVFAWGEHLMNFIFDWHAWMIFIIAPVGFVLSWWLVKEFAPNAKGSGIPQVMAAVELANPKEHRKIRNLLSIKIIFFKILSSVILVIGGGAVGREGPTIQIAGSVFRKVNEYLPEWWPKISKKNMIMTGAAAGLAAAFNTPLGGIVFAVEELSKTHINYFKTALFTAVIIAGLTAQTLAGSYLYLGYPKTNDVSLMVMLPIILVAATAGILASQLSVVMLKLNSWKKKKLKTDKSNVIFLIICALIIASIAYFINREILGSGKEIMERVLFTKDKHEDWYVPILRMLGPALSFTSGGAGGIFAPALSAGASIGSVISGAIHLTPNETNVVVLAGMVAFLTGITRAPFTSAIIVLEMTDRHSLIFHLMLAGMVSSIASILVSRHSLYDVLKVNFLTELRGKDS</sequence>
<evidence type="ECO:0000256" key="2">
    <source>
        <dbReference type="ARBA" id="ARBA00022448"/>
    </source>
</evidence>
<evidence type="ECO:0000256" key="9">
    <source>
        <dbReference type="ARBA" id="ARBA00023303"/>
    </source>
</evidence>
<feature type="transmembrane region" description="Helical" evidence="10">
    <location>
        <begin position="174"/>
        <end position="199"/>
    </location>
</feature>
<feature type="transmembrane region" description="Helical" evidence="10">
    <location>
        <begin position="350"/>
        <end position="371"/>
    </location>
</feature>
<evidence type="ECO:0000256" key="4">
    <source>
        <dbReference type="ARBA" id="ARBA00022989"/>
    </source>
</evidence>
<evidence type="ECO:0000256" key="6">
    <source>
        <dbReference type="ARBA" id="ARBA00023136"/>
    </source>
</evidence>
<feature type="transmembrane region" description="Helical" evidence="10">
    <location>
        <begin position="378"/>
        <end position="403"/>
    </location>
</feature>
<dbReference type="OrthoDB" id="9812438at2"/>
<keyword evidence="7" id="KW-0869">Chloride channel</keyword>
<dbReference type="PANTHER" id="PTHR43427">
    <property type="entry name" value="CHLORIDE CHANNEL PROTEIN CLC-E"/>
    <property type="match status" value="1"/>
</dbReference>
<evidence type="ECO:0000313" key="12">
    <source>
        <dbReference type="EMBL" id="PRB90719.1"/>
    </source>
</evidence>
<accession>A0A2S9CYM2</accession>
<gene>
    <name evidence="11" type="ORF">CQ022_04690</name>
    <name evidence="12" type="ORF">CQ033_08300</name>
</gene>
<feature type="transmembrane region" description="Helical" evidence="10">
    <location>
        <begin position="211"/>
        <end position="234"/>
    </location>
</feature>
<evidence type="ECO:0000256" key="5">
    <source>
        <dbReference type="ARBA" id="ARBA00023065"/>
    </source>
</evidence>
<comment type="subcellular location">
    <subcellularLocation>
        <location evidence="1">Membrane</location>
        <topology evidence="1">Multi-pass membrane protein</topology>
    </subcellularLocation>
</comment>
<evidence type="ECO:0000256" key="3">
    <source>
        <dbReference type="ARBA" id="ARBA00022692"/>
    </source>
</evidence>
<evidence type="ECO:0000256" key="7">
    <source>
        <dbReference type="ARBA" id="ARBA00023173"/>
    </source>
</evidence>
<keyword evidence="5" id="KW-0406">Ion transport</keyword>
<keyword evidence="4 10" id="KW-1133">Transmembrane helix</keyword>
<dbReference type="SUPFAM" id="SSF81340">
    <property type="entry name" value="Clc chloride channel"/>
    <property type="match status" value="1"/>
</dbReference>
<name>A0A2S9CYM2_CHRCI</name>
<evidence type="ECO:0000256" key="10">
    <source>
        <dbReference type="SAM" id="Phobius"/>
    </source>
</evidence>
<dbReference type="RefSeq" id="WP_105682126.1">
    <property type="nucleotide sequence ID" value="NZ_JBBGZD010000001.1"/>
</dbReference>
<comment type="caution">
    <text evidence="11">The sequence shown here is derived from an EMBL/GenBank/DDBJ whole genome shotgun (WGS) entry which is preliminary data.</text>
</comment>
<dbReference type="PRINTS" id="PR00762">
    <property type="entry name" value="CLCHANNEL"/>
</dbReference>
<dbReference type="InterPro" id="IPR001807">
    <property type="entry name" value="ClC"/>
</dbReference>
<feature type="transmembrane region" description="Helical" evidence="10">
    <location>
        <begin position="286"/>
        <end position="303"/>
    </location>
</feature>
<evidence type="ECO:0000313" key="11">
    <source>
        <dbReference type="EMBL" id="PRB85560.1"/>
    </source>
</evidence>
<keyword evidence="2" id="KW-0813">Transport</keyword>
<evidence type="ECO:0000313" key="13">
    <source>
        <dbReference type="Proteomes" id="UP000238325"/>
    </source>
</evidence>
<proteinExistence type="predicted"/>
<dbReference type="GO" id="GO:0034707">
    <property type="term" value="C:chloride channel complex"/>
    <property type="evidence" value="ECO:0007669"/>
    <property type="project" value="UniProtKB-KW"/>
</dbReference>
<keyword evidence="3 10" id="KW-0812">Transmembrane</keyword>
<feature type="transmembrane region" description="Helical" evidence="10">
    <location>
        <begin position="409"/>
        <end position="429"/>
    </location>
</feature>